<dbReference type="Proteomes" id="UP000784294">
    <property type="component" value="Unassembled WGS sequence"/>
</dbReference>
<keyword evidence="2" id="KW-1185">Reference proteome</keyword>
<dbReference type="AlphaFoldDB" id="A0A448X589"/>
<organism evidence="1 2">
    <name type="scientific">Protopolystoma xenopodis</name>
    <dbReference type="NCBI Taxonomy" id="117903"/>
    <lineage>
        <taxon>Eukaryota</taxon>
        <taxon>Metazoa</taxon>
        <taxon>Spiralia</taxon>
        <taxon>Lophotrochozoa</taxon>
        <taxon>Platyhelminthes</taxon>
        <taxon>Monogenea</taxon>
        <taxon>Polyopisthocotylea</taxon>
        <taxon>Polystomatidea</taxon>
        <taxon>Polystomatidae</taxon>
        <taxon>Protopolystoma</taxon>
    </lineage>
</organism>
<proteinExistence type="predicted"/>
<accession>A0A448X589</accession>
<gene>
    <name evidence="1" type="ORF">PXEA_LOCUS21858</name>
</gene>
<name>A0A448X589_9PLAT</name>
<evidence type="ECO:0000313" key="1">
    <source>
        <dbReference type="EMBL" id="VEL28418.1"/>
    </source>
</evidence>
<comment type="caution">
    <text evidence="1">The sequence shown here is derived from an EMBL/GenBank/DDBJ whole genome shotgun (WGS) entry which is preliminary data.</text>
</comment>
<evidence type="ECO:0000313" key="2">
    <source>
        <dbReference type="Proteomes" id="UP000784294"/>
    </source>
</evidence>
<protein>
    <submittedName>
        <fullName evidence="1">Uncharacterized protein</fullName>
    </submittedName>
</protein>
<reference evidence="1" key="1">
    <citation type="submission" date="2018-11" db="EMBL/GenBank/DDBJ databases">
        <authorList>
            <consortium name="Pathogen Informatics"/>
        </authorList>
    </citation>
    <scope>NUCLEOTIDE SEQUENCE</scope>
</reference>
<sequence>MVQISSCKHHSAGHTLNASCLLPQQLHTTFVRPGKGGMHHIVRRPVDCHLLTHLLSLGFAVSSRFSLTTHHFTADVNSISTDLKDTIA</sequence>
<dbReference type="EMBL" id="CAAALY010094970">
    <property type="protein sequence ID" value="VEL28418.1"/>
    <property type="molecule type" value="Genomic_DNA"/>
</dbReference>